<dbReference type="OrthoDB" id="1898393at2759"/>
<dbReference type="EMBL" id="MVGT01000345">
    <property type="protein sequence ID" value="OVA18961.1"/>
    <property type="molecule type" value="Genomic_DNA"/>
</dbReference>
<proteinExistence type="predicted"/>
<sequence>MKKQKQRIHVVGIVDIVYTVYLGDRRQTKSKTVWFIPVIGYPLSSNRYYVVRATGRHKGQACTCSREEDMSTCCFRNIVNDVTPRALDHKDIYQQVEIFKSRRGFAAKSVAPDGLPPHFLRRKGWRVNTLSSYHRQLGEALGLNVSLCMRLLPEFINFPMSSKFSKAEVVGRWYCPFVFIMERRLGDQMTNSLFYEMTLEQTWEEIYTCENDKTLGNIVAVNVTVPKDEIKLFRKEAMKDDKRGADGYLWFRHVKDNEDGSNLGLSLAIVEKMRWIQENEGCVGGGERYMKVEKEFKGEWMSLKIYEGGGVLRWRWVEEVWLLCVGGEVCFKENGWNLVTNL</sequence>
<dbReference type="PANTHER" id="PTHR31050">
    <property type="entry name" value="OS08G0413200 PROTEIN"/>
    <property type="match status" value="1"/>
</dbReference>
<accession>A0A200R8D0</accession>
<comment type="caution">
    <text evidence="1">The sequence shown here is derived from an EMBL/GenBank/DDBJ whole genome shotgun (WGS) entry which is preliminary data.</text>
</comment>
<dbReference type="Pfam" id="PF06880">
    <property type="entry name" value="DUF1262"/>
    <property type="match status" value="1"/>
</dbReference>
<dbReference type="InterPro" id="IPR010683">
    <property type="entry name" value="DUF1262"/>
</dbReference>
<dbReference type="AlphaFoldDB" id="A0A200R8D0"/>
<keyword evidence="2" id="KW-1185">Reference proteome</keyword>
<protein>
    <submittedName>
        <fullName evidence="1">Uncharacterized protein</fullName>
    </submittedName>
</protein>
<dbReference type="OMA" id="QIMCKWE"/>
<dbReference type="FunCoup" id="A0A200R8D0">
    <property type="interactions" value="3"/>
</dbReference>
<dbReference type="Proteomes" id="UP000195402">
    <property type="component" value="Unassembled WGS sequence"/>
</dbReference>
<evidence type="ECO:0000313" key="2">
    <source>
        <dbReference type="Proteomes" id="UP000195402"/>
    </source>
</evidence>
<dbReference type="InParanoid" id="A0A200R8D0"/>
<reference evidence="1 2" key="1">
    <citation type="journal article" date="2017" name="Mol. Plant">
        <title>The Genome of Medicinal Plant Macleaya cordata Provides New Insights into Benzylisoquinoline Alkaloids Metabolism.</title>
        <authorList>
            <person name="Liu X."/>
            <person name="Liu Y."/>
            <person name="Huang P."/>
            <person name="Ma Y."/>
            <person name="Qing Z."/>
            <person name="Tang Q."/>
            <person name="Cao H."/>
            <person name="Cheng P."/>
            <person name="Zheng Y."/>
            <person name="Yuan Z."/>
            <person name="Zhou Y."/>
            <person name="Liu J."/>
            <person name="Tang Z."/>
            <person name="Zhuo Y."/>
            <person name="Zhang Y."/>
            <person name="Yu L."/>
            <person name="Huang J."/>
            <person name="Yang P."/>
            <person name="Peng Q."/>
            <person name="Zhang J."/>
            <person name="Jiang W."/>
            <person name="Zhang Z."/>
            <person name="Lin K."/>
            <person name="Ro D.K."/>
            <person name="Chen X."/>
            <person name="Xiong X."/>
            <person name="Shang Y."/>
            <person name="Huang S."/>
            <person name="Zeng J."/>
        </authorList>
    </citation>
    <scope>NUCLEOTIDE SEQUENCE [LARGE SCALE GENOMIC DNA]</scope>
    <source>
        <strain evidence="2">cv. BLH2017</strain>
        <tissue evidence="1">Root</tissue>
    </source>
</reference>
<dbReference type="PANTHER" id="PTHR31050:SF4">
    <property type="entry name" value="DUF1262 FAMILY PROTEIN (DUF1262)"/>
    <property type="match status" value="1"/>
</dbReference>
<name>A0A200R8D0_MACCD</name>
<dbReference type="STRING" id="56857.A0A200R8D0"/>
<evidence type="ECO:0000313" key="1">
    <source>
        <dbReference type="EMBL" id="OVA18961.1"/>
    </source>
</evidence>
<organism evidence="1 2">
    <name type="scientific">Macleaya cordata</name>
    <name type="common">Five-seeded plume-poppy</name>
    <name type="synonym">Bocconia cordata</name>
    <dbReference type="NCBI Taxonomy" id="56857"/>
    <lineage>
        <taxon>Eukaryota</taxon>
        <taxon>Viridiplantae</taxon>
        <taxon>Streptophyta</taxon>
        <taxon>Embryophyta</taxon>
        <taxon>Tracheophyta</taxon>
        <taxon>Spermatophyta</taxon>
        <taxon>Magnoliopsida</taxon>
        <taxon>Ranunculales</taxon>
        <taxon>Papaveraceae</taxon>
        <taxon>Papaveroideae</taxon>
        <taxon>Macleaya</taxon>
    </lineage>
</organism>
<gene>
    <name evidence="1" type="ORF">BVC80_8931g27</name>
</gene>